<comment type="caution">
    <text evidence="8">The sequence shown here is derived from an EMBL/GenBank/DDBJ whole genome shotgun (WGS) entry which is preliminary data.</text>
</comment>
<dbReference type="InterPro" id="IPR002401">
    <property type="entry name" value="Cyt_P450_E_grp-I"/>
</dbReference>
<reference evidence="8" key="1">
    <citation type="submission" date="2023-06" db="EMBL/GenBank/DDBJ databases">
        <title>Genome-scale phylogeny and comparative genomics of the fungal order Sordariales.</title>
        <authorList>
            <consortium name="Lawrence Berkeley National Laboratory"/>
            <person name="Hensen N."/>
            <person name="Bonometti L."/>
            <person name="Westerberg I."/>
            <person name="Brannstrom I.O."/>
            <person name="Guillou S."/>
            <person name="Cros-Aarteil S."/>
            <person name="Calhoun S."/>
            <person name="Haridas S."/>
            <person name="Kuo A."/>
            <person name="Mondo S."/>
            <person name="Pangilinan J."/>
            <person name="Riley R."/>
            <person name="Labutti K."/>
            <person name="Andreopoulos B."/>
            <person name="Lipzen A."/>
            <person name="Chen C."/>
            <person name="Yanf M."/>
            <person name="Daum C."/>
            <person name="Ng V."/>
            <person name="Clum A."/>
            <person name="Steindorff A."/>
            <person name="Ohm R."/>
            <person name="Martin F."/>
            <person name="Silar P."/>
            <person name="Natvig D."/>
            <person name="Lalanne C."/>
            <person name="Gautier V."/>
            <person name="Ament-Velasquez S.L."/>
            <person name="Kruys A."/>
            <person name="Hutchinson M.I."/>
            <person name="Powell A.J."/>
            <person name="Barry K."/>
            <person name="Miller A.N."/>
            <person name="Grigoriev I.V."/>
            <person name="Debuchy R."/>
            <person name="Gladieux P."/>
            <person name="Thoren M.H."/>
            <person name="Johannesson H."/>
        </authorList>
    </citation>
    <scope>NUCLEOTIDE SEQUENCE</scope>
    <source>
        <strain evidence="8">CBS 606.72</strain>
    </source>
</reference>
<dbReference type="Gene3D" id="1.10.630.10">
    <property type="entry name" value="Cytochrome P450"/>
    <property type="match status" value="1"/>
</dbReference>
<dbReference type="InterPro" id="IPR036396">
    <property type="entry name" value="Cyt_P450_sf"/>
</dbReference>
<dbReference type="GO" id="GO:0016705">
    <property type="term" value="F:oxidoreductase activity, acting on paired donors, with incorporation or reduction of molecular oxygen"/>
    <property type="evidence" value="ECO:0007669"/>
    <property type="project" value="InterPro"/>
</dbReference>
<dbReference type="GO" id="GO:0005506">
    <property type="term" value="F:iron ion binding"/>
    <property type="evidence" value="ECO:0007669"/>
    <property type="project" value="InterPro"/>
</dbReference>
<evidence type="ECO:0000256" key="7">
    <source>
        <dbReference type="SAM" id="Phobius"/>
    </source>
</evidence>
<keyword evidence="4 5" id="KW-0408">Iron</keyword>
<feature type="compositionally biased region" description="Basic and acidic residues" evidence="6">
    <location>
        <begin position="520"/>
        <end position="530"/>
    </location>
</feature>
<dbReference type="PRINTS" id="PR00463">
    <property type="entry name" value="EP450I"/>
</dbReference>
<dbReference type="Proteomes" id="UP001175000">
    <property type="component" value="Unassembled WGS sequence"/>
</dbReference>
<sequence>MSMHDFKDGAFTLVQTFTSTRLLIAATLLTTLLLSLFFLLRKPPSNQPPRIPERIPYISNTLLFLSNYSELIRRAQPTFGTGNIVRFHVGPQPVYLVRGQQHIARLLRTSTALASEGFVLLVLKGMAQMNPSDLAKFANDKSGRLKTPNPGTESTYPRYWADQHALYADFLTPAQHSNALAQRYFLALREQLGTTIPPSGEEWETLHLHTFTRTLISTSALISLCGPSILTLTPNIVPLYWDFDKNVNPILYGAPRWLFPQSYAAQDKFYAGIERWLDHAQETFNWDDKSALESDWEPVFGSRLCREAAAWLKRGGFSKAATVGIFGGIVFALQANTISIATWTVMHLLQRREVLEAAREEAKRALIENGEGKTVGIDEQRLVGMTLLQAVFAETLRLHVTFPMSREVMEEGVEFEGYRIPKGAYVQGTAGIEHFDEEAWGEDGYAVREFWPERHLADGEKLGEKVFSMAGKTVKFFPFGGGPGMCPGRHFAKQEVLLTIAALLTMFEIEFVEWTNLDGSRSDREARNDESYAATMPPDRDAKIRLSRID</sequence>
<feature type="compositionally biased region" description="Basic and acidic residues" evidence="6">
    <location>
        <begin position="538"/>
        <end position="550"/>
    </location>
</feature>
<keyword evidence="3 5" id="KW-0479">Metal-binding</keyword>
<dbReference type="Pfam" id="PF00067">
    <property type="entry name" value="p450"/>
    <property type="match status" value="1"/>
</dbReference>
<dbReference type="PANTHER" id="PTHR24304:SF2">
    <property type="entry name" value="24-HYDROXYCHOLESTEROL 7-ALPHA-HYDROXYLASE"/>
    <property type="match status" value="1"/>
</dbReference>
<name>A0AA39WJQ0_9PEZI</name>
<accession>A0AA39WJQ0</accession>
<dbReference type="InterPro" id="IPR001128">
    <property type="entry name" value="Cyt_P450"/>
</dbReference>
<proteinExistence type="inferred from homology"/>
<comment type="similarity">
    <text evidence="1">Belongs to the cytochrome P450 family.</text>
</comment>
<keyword evidence="9" id="KW-1185">Reference proteome</keyword>
<feature type="binding site" description="axial binding residue" evidence="5">
    <location>
        <position position="486"/>
    </location>
    <ligand>
        <name>heme</name>
        <dbReference type="ChEBI" id="CHEBI:30413"/>
    </ligand>
    <ligandPart>
        <name>Fe</name>
        <dbReference type="ChEBI" id="CHEBI:18248"/>
    </ligandPart>
</feature>
<evidence type="ECO:0000313" key="8">
    <source>
        <dbReference type="EMBL" id="KAK0616676.1"/>
    </source>
</evidence>
<dbReference type="CDD" id="cd11040">
    <property type="entry name" value="CYP7_CYP8-like"/>
    <property type="match status" value="1"/>
</dbReference>
<gene>
    <name evidence="8" type="ORF">B0T14DRAFT_568261</name>
</gene>
<evidence type="ECO:0000256" key="3">
    <source>
        <dbReference type="ARBA" id="ARBA00022723"/>
    </source>
</evidence>
<feature type="transmembrane region" description="Helical" evidence="7">
    <location>
        <begin position="20"/>
        <end position="40"/>
    </location>
</feature>
<dbReference type="GO" id="GO:0008395">
    <property type="term" value="F:steroid hydroxylase activity"/>
    <property type="evidence" value="ECO:0007669"/>
    <property type="project" value="TreeGrafter"/>
</dbReference>
<dbReference type="SUPFAM" id="SSF48264">
    <property type="entry name" value="Cytochrome P450"/>
    <property type="match status" value="1"/>
</dbReference>
<keyword evidence="7" id="KW-0472">Membrane</keyword>
<evidence type="ECO:0000256" key="6">
    <source>
        <dbReference type="SAM" id="MobiDB-lite"/>
    </source>
</evidence>
<evidence type="ECO:0000256" key="2">
    <source>
        <dbReference type="ARBA" id="ARBA00022617"/>
    </source>
</evidence>
<evidence type="ECO:0000256" key="4">
    <source>
        <dbReference type="ARBA" id="ARBA00023004"/>
    </source>
</evidence>
<dbReference type="InterPro" id="IPR050529">
    <property type="entry name" value="CYP450_sterol_14alpha_dmase"/>
</dbReference>
<dbReference type="PANTHER" id="PTHR24304">
    <property type="entry name" value="CYTOCHROME P450 FAMILY 7"/>
    <property type="match status" value="1"/>
</dbReference>
<comment type="cofactor">
    <cofactor evidence="5">
        <name>heme</name>
        <dbReference type="ChEBI" id="CHEBI:30413"/>
    </cofactor>
</comment>
<keyword evidence="7" id="KW-1133">Transmembrane helix</keyword>
<keyword evidence="2 5" id="KW-0349">Heme</keyword>
<feature type="transmembrane region" description="Helical" evidence="7">
    <location>
        <begin position="323"/>
        <end position="346"/>
    </location>
</feature>
<dbReference type="GO" id="GO:0020037">
    <property type="term" value="F:heme binding"/>
    <property type="evidence" value="ECO:0007669"/>
    <property type="project" value="InterPro"/>
</dbReference>
<feature type="region of interest" description="Disordered" evidence="6">
    <location>
        <begin position="520"/>
        <end position="550"/>
    </location>
</feature>
<dbReference type="EMBL" id="JAULSU010000005">
    <property type="protein sequence ID" value="KAK0616676.1"/>
    <property type="molecule type" value="Genomic_DNA"/>
</dbReference>
<keyword evidence="7" id="KW-0812">Transmembrane</keyword>
<protein>
    <submittedName>
        <fullName evidence="8">Cytochrome P450</fullName>
    </submittedName>
</protein>
<dbReference type="AlphaFoldDB" id="A0AA39WJQ0"/>
<organism evidence="8 9">
    <name type="scientific">Immersiella caudata</name>
    <dbReference type="NCBI Taxonomy" id="314043"/>
    <lineage>
        <taxon>Eukaryota</taxon>
        <taxon>Fungi</taxon>
        <taxon>Dikarya</taxon>
        <taxon>Ascomycota</taxon>
        <taxon>Pezizomycotina</taxon>
        <taxon>Sordariomycetes</taxon>
        <taxon>Sordariomycetidae</taxon>
        <taxon>Sordariales</taxon>
        <taxon>Lasiosphaeriaceae</taxon>
        <taxon>Immersiella</taxon>
    </lineage>
</organism>
<evidence type="ECO:0000256" key="5">
    <source>
        <dbReference type="PIRSR" id="PIRSR602401-1"/>
    </source>
</evidence>
<evidence type="ECO:0000313" key="9">
    <source>
        <dbReference type="Proteomes" id="UP001175000"/>
    </source>
</evidence>
<evidence type="ECO:0000256" key="1">
    <source>
        <dbReference type="ARBA" id="ARBA00010617"/>
    </source>
</evidence>